<dbReference type="Proteomes" id="UP001199424">
    <property type="component" value="Unassembled WGS sequence"/>
</dbReference>
<feature type="domain" description="Metallo-beta-lactamase" evidence="1">
    <location>
        <begin position="219"/>
        <end position="397"/>
    </location>
</feature>
<accession>A0AAE3AHK8</accession>
<evidence type="ECO:0000259" key="1">
    <source>
        <dbReference type="SMART" id="SM00849"/>
    </source>
</evidence>
<keyword evidence="3" id="KW-1185">Reference proteome</keyword>
<dbReference type="SUPFAM" id="SSF56281">
    <property type="entry name" value="Metallo-hydrolase/oxidoreductase"/>
    <property type="match status" value="1"/>
</dbReference>
<dbReference type="InterPro" id="IPR001279">
    <property type="entry name" value="Metallo-B-lactamas"/>
</dbReference>
<dbReference type="Pfam" id="PF00753">
    <property type="entry name" value="Lactamase_B"/>
    <property type="match status" value="1"/>
</dbReference>
<dbReference type="EMBL" id="JAJEQC010000004">
    <property type="protein sequence ID" value="MCC2136522.1"/>
    <property type="molecule type" value="Genomic_DNA"/>
</dbReference>
<dbReference type="InterPro" id="IPR029058">
    <property type="entry name" value="AB_hydrolase_fold"/>
</dbReference>
<organism evidence="2 3">
    <name type="scientific">Hominenteromicrobium mulieris</name>
    <dbReference type="NCBI Taxonomy" id="2885357"/>
    <lineage>
        <taxon>Bacteria</taxon>
        <taxon>Bacillati</taxon>
        <taxon>Bacillota</taxon>
        <taxon>Clostridia</taxon>
        <taxon>Eubacteriales</taxon>
        <taxon>Oscillospiraceae</taxon>
        <taxon>Hominenteromicrobium</taxon>
    </lineage>
</organism>
<name>A0AAE3AHK8_9FIRM</name>
<evidence type="ECO:0000313" key="2">
    <source>
        <dbReference type="EMBL" id="MCC2136522.1"/>
    </source>
</evidence>
<dbReference type="Gene3D" id="3.60.15.10">
    <property type="entry name" value="Ribonuclease Z/Hydroxyacylglutathione hydrolase-like"/>
    <property type="match status" value="1"/>
</dbReference>
<dbReference type="AlphaFoldDB" id="A0AAE3AHK8"/>
<dbReference type="PANTHER" id="PTHR42951:SF22">
    <property type="entry name" value="METALLO BETA-LACTAMASE SUPERFAMILY LIPOPROTEIN"/>
    <property type="match status" value="1"/>
</dbReference>
<dbReference type="RefSeq" id="WP_308448990.1">
    <property type="nucleotide sequence ID" value="NZ_JAJEQC010000004.1"/>
</dbReference>
<dbReference type="Gene3D" id="3.40.50.1820">
    <property type="entry name" value="alpha/beta hydrolase"/>
    <property type="match status" value="1"/>
</dbReference>
<dbReference type="InterPro" id="IPR036866">
    <property type="entry name" value="RibonucZ/Hydroxyglut_hydro"/>
</dbReference>
<dbReference type="SMART" id="SM00849">
    <property type="entry name" value="Lactamase_B"/>
    <property type="match status" value="1"/>
</dbReference>
<reference evidence="2" key="1">
    <citation type="submission" date="2021-10" db="EMBL/GenBank/DDBJ databases">
        <title>Anaerobic single-cell dispensing facilitates the cultivation of human gut bacteria.</title>
        <authorList>
            <person name="Afrizal A."/>
        </authorList>
    </citation>
    <scope>NUCLEOTIDE SEQUENCE</scope>
    <source>
        <strain evidence="2">CLA-AA-H250</strain>
    </source>
</reference>
<protein>
    <submittedName>
        <fullName evidence="2">MBL fold metallo-hydrolase</fullName>
    </submittedName>
</protein>
<dbReference type="PANTHER" id="PTHR42951">
    <property type="entry name" value="METALLO-BETA-LACTAMASE DOMAIN-CONTAINING"/>
    <property type="match status" value="1"/>
</dbReference>
<gene>
    <name evidence="2" type="ORF">LKD31_05780</name>
</gene>
<evidence type="ECO:0000313" key="3">
    <source>
        <dbReference type="Proteomes" id="UP001199424"/>
    </source>
</evidence>
<proteinExistence type="predicted"/>
<sequence>MKILSIPNENGKMTCFWEEGASSGKKPLIICLADKEEDAQRDLNLLFSQANGASVAALVIYPQTEEQIVGDWLYSLRQREDVDENRITLTGTLSAADWVWRLGSHFPQWFAGICAVGGYGDPYEVRAMKNVPVRAYLVEEEPQIIRKEKVAVNVDQLVMSLLTAGSECVEMRSMYEKNPWNKAIQEDGVVSWLLEQNRKHQFQVIWLKPGVWRIDDWFSSSCYLIEGQDKALLIDTSLGEGNLAELVTSLTNLPVEVAITHPHGDHMHWVDSFDRVYLHKDDIALMREKSDVFPATFRYPNNSHTEFIPIEEGTKIHLGDIDVEVWELSGHTAHSVVFVDRSHKCIFTGDAIGSGYIVLLICSEEHAMETVEQYRESLMKITPRMSELKNFAWLGGHGIQENGCDPRHQQDYLAGESQYFNPIRQQVMLDMICLCNNLISGKISWKSVIDSPEHYCNTGSAGIFFHFI</sequence>
<dbReference type="InterPro" id="IPR050855">
    <property type="entry name" value="NDM-1-like"/>
</dbReference>
<comment type="caution">
    <text evidence="2">The sequence shown here is derived from an EMBL/GenBank/DDBJ whole genome shotgun (WGS) entry which is preliminary data.</text>
</comment>